<evidence type="ECO:0000313" key="7">
    <source>
        <dbReference type="EMBL" id="SZX73439.1"/>
    </source>
</evidence>
<evidence type="ECO:0000313" key="8">
    <source>
        <dbReference type="Proteomes" id="UP000256970"/>
    </source>
</evidence>
<sequence length="179" mass="19489">MSTGPQPAVLKFETHPSRTLTLLLFKDVTNVEDVRRHITEAKDPVFSFLNAETVADVFPLHLAGHKSLTAQASGSMVTKGLHTELAYSLSGTKHIGESLKRFGATETTKHLLVARFDAAPEDVAFAQQLVQGEQVDVEQLKTLANHELISKNYKVPPEELKAGSMADAVACRIASRDVV</sequence>
<evidence type="ECO:0000313" key="6">
    <source>
        <dbReference type="EMBL" id="SZX71432.1"/>
    </source>
</evidence>
<dbReference type="PANTHER" id="PTHR15840">
    <property type="entry name" value="CGI-121 FAMILY MEMBER"/>
    <property type="match status" value="1"/>
</dbReference>
<dbReference type="Pfam" id="PF08617">
    <property type="entry name" value="CGI-121"/>
    <property type="match status" value="1"/>
</dbReference>
<comment type="subcellular location">
    <subcellularLocation>
        <location evidence="1">Nucleus</location>
    </subcellularLocation>
</comment>
<gene>
    <name evidence="6" type="ORF">BQ4739_LOCUS11580</name>
    <name evidence="7" type="ORF">BQ4739_LOCUS13713</name>
</gene>
<accession>A0A383W8J7</accession>
<dbReference type="EMBL" id="FNXT01001050">
    <property type="protein sequence ID" value="SZX71432.1"/>
    <property type="molecule type" value="Genomic_DNA"/>
</dbReference>
<dbReference type="GO" id="GO:0005829">
    <property type="term" value="C:cytosol"/>
    <property type="evidence" value="ECO:0007669"/>
    <property type="project" value="TreeGrafter"/>
</dbReference>
<dbReference type="GO" id="GO:0000408">
    <property type="term" value="C:EKC/KEOPS complex"/>
    <property type="evidence" value="ECO:0007669"/>
    <property type="project" value="TreeGrafter"/>
</dbReference>
<reference evidence="7 8" key="1">
    <citation type="submission" date="2016-10" db="EMBL/GenBank/DDBJ databases">
        <authorList>
            <person name="Cai Z."/>
        </authorList>
    </citation>
    <scope>NUCLEOTIDE SEQUENCE [LARGE SCALE GENOMIC DNA]</scope>
</reference>
<dbReference type="AlphaFoldDB" id="A0A383W8J7"/>
<evidence type="ECO:0000256" key="4">
    <source>
        <dbReference type="ARBA" id="ARBA00023242"/>
    </source>
</evidence>
<evidence type="ECO:0000256" key="2">
    <source>
        <dbReference type="ARBA" id="ARBA00005546"/>
    </source>
</evidence>
<proteinExistence type="inferred from homology"/>
<dbReference type="Gene3D" id="3.30.2380.10">
    <property type="entry name" value="CGI121/TPRKB"/>
    <property type="match status" value="1"/>
</dbReference>
<evidence type="ECO:0000256" key="5">
    <source>
        <dbReference type="RuleBase" id="RU004398"/>
    </source>
</evidence>
<dbReference type="EMBL" id="FNXT01001192">
    <property type="protein sequence ID" value="SZX73439.1"/>
    <property type="molecule type" value="Genomic_DNA"/>
</dbReference>
<dbReference type="GO" id="GO:0005634">
    <property type="term" value="C:nucleus"/>
    <property type="evidence" value="ECO:0007669"/>
    <property type="project" value="UniProtKB-SubCell"/>
</dbReference>
<comment type="similarity">
    <text evidence="2 5">Belongs to the CGI121/TPRKB family.</text>
</comment>
<keyword evidence="3" id="KW-0819">tRNA processing</keyword>
<dbReference type="Proteomes" id="UP000256970">
    <property type="component" value="Unassembled WGS sequence"/>
</dbReference>
<keyword evidence="8" id="KW-1185">Reference proteome</keyword>
<name>A0A383W8J7_TETOB</name>
<evidence type="ECO:0000256" key="3">
    <source>
        <dbReference type="ARBA" id="ARBA00022694"/>
    </source>
</evidence>
<dbReference type="InterPro" id="IPR036504">
    <property type="entry name" value="CGI121/TPRKB_sf"/>
</dbReference>
<dbReference type="SUPFAM" id="SSF143870">
    <property type="entry name" value="PF0523-like"/>
    <property type="match status" value="1"/>
</dbReference>
<dbReference type="STRING" id="3088.A0A383W8J7"/>
<keyword evidence="4 5" id="KW-0539">Nucleus</keyword>
<dbReference type="PANTHER" id="PTHR15840:SF10">
    <property type="entry name" value="EKC_KEOPS COMPLEX SUBUNIT TPRKB"/>
    <property type="match status" value="1"/>
</dbReference>
<dbReference type="InterPro" id="IPR013926">
    <property type="entry name" value="CGI121/TPRKB"/>
</dbReference>
<organism evidence="7 8">
    <name type="scientific">Tetradesmus obliquus</name>
    <name type="common">Green alga</name>
    <name type="synonym">Acutodesmus obliquus</name>
    <dbReference type="NCBI Taxonomy" id="3088"/>
    <lineage>
        <taxon>Eukaryota</taxon>
        <taxon>Viridiplantae</taxon>
        <taxon>Chlorophyta</taxon>
        <taxon>core chlorophytes</taxon>
        <taxon>Chlorophyceae</taxon>
        <taxon>CS clade</taxon>
        <taxon>Sphaeropleales</taxon>
        <taxon>Scenedesmaceae</taxon>
        <taxon>Tetradesmus</taxon>
    </lineage>
</organism>
<dbReference type="GO" id="GO:0002949">
    <property type="term" value="P:tRNA threonylcarbamoyladenosine modification"/>
    <property type="evidence" value="ECO:0007669"/>
    <property type="project" value="TreeGrafter"/>
</dbReference>
<evidence type="ECO:0008006" key="9">
    <source>
        <dbReference type="Google" id="ProtNLM"/>
    </source>
</evidence>
<protein>
    <recommendedName>
        <fullName evidence="9">EKC/KEOPS complex subunit CGI121</fullName>
    </recommendedName>
</protein>
<evidence type="ECO:0000256" key="1">
    <source>
        <dbReference type="ARBA" id="ARBA00004123"/>
    </source>
</evidence>